<dbReference type="GO" id="GO:0006904">
    <property type="term" value="P:vesicle docking involved in exocytosis"/>
    <property type="evidence" value="ECO:0007669"/>
    <property type="project" value="TreeGrafter"/>
</dbReference>
<dbReference type="OrthoDB" id="26184at2759"/>
<keyword evidence="6 9" id="KW-0653">Protein transport</keyword>
<dbReference type="GO" id="GO:0008270">
    <property type="term" value="F:zinc ion binding"/>
    <property type="evidence" value="ECO:0007669"/>
    <property type="project" value="UniProtKB-KW"/>
</dbReference>
<evidence type="ECO:0000256" key="5">
    <source>
        <dbReference type="ARBA" id="ARBA00022833"/>
    </source>
</evidence>
<keyword evidence="9" id="KW-0833">Ubl conjugation pathway</keyword>
<evidence type="ECO:0000256" key="3">
    <source>
        <dbReference type="ARBA" id="ARBA00022723"/>
    </source>
</evidence>
<keyword evidence="4 10" id="KW-0863">Zinc-finger</keyword>
<dbReference type="Pfam" id="PF23341">
    <property type="entry name" value="PEP5_VPS11_N"/>
    <property type="match status" value="1"/>
</dbReference>
<comment type="catalytic activity">
    <reaction evidence="9">
        <text>S-ubiquitinyl-[E2 ubiquitin-conjugating enzyme]-L-cysteine + [acceptor protein]-L-lysine = [E2 ubiquitin-conjugating enzyme]-L-cysteine + N(6)-ubiquitinyl-[acceptor protein]-L-lysine.</text>
        <dbReference type="EC" id="2.3.2.27"/>
    </reaction>
</comment>
<dbReference type="Gene3D" id="2.130.10.10">
    <property type="entry name" value="YVTN repeat-like/Quinoprotein amine dehydrogenase"/>
    <property type="match status" value="1"/>
</dbReference>
<comment type="similarity">
    <text evidence="1 9">Belongs to the VPS11 family.</text>
</comment>
<evidence type="ECO:0000256" key="10">
    <source>
        <dbReference type="PROSITE-ProRule" id="PRU00175"/>
    </source>
</evidence>
<evidence type="ECO:0000256" key="7">
    <source>
        <dbReference type="ARBA" id="ARBA00023136"/>
    </source>
</evidence>
<keyword evidence="5" id="KW-0862">Zinc</keyword>
<dbReference type="Proteomes" id="UP000662931">
    <property type="component" value="Chromosome 3"/>
</dbReference>
<dbReference type="GeneID" id="62196186"/>
<dbReference type="SUPFAM" id="SSF50978">
    <property type="entry name" value="WD40 repeat-like"/>
    <property type="match status" value="1"/>
</dbReference>
<dbReference type="InterPro" id="IPR057307">
    <property type="entry name" value="PEP5_VPS11_N"/>
</dbReference>
<keyword evidence="3" id="KW-0479">Metal-binding</keyword>
<dbReference type="GO" id="GO:0030897">
    <property type="term" value="C:HOPS complex"/>
    <property type="evidence" value="ECO:0007669"/>
    <property type="project" value="UniProtKB-UniRule"/>
</dbReference>
<dbReference type="InterPro" id="IPR057308">
    <property type="entry name" value="CHCR_PEP5_VPS11"/>
</dbReference>
<reference evidence="13" key="1">
    <citation type="submission" date="2020-10" db="EMBL/GenBank/DDBJ databases">
        <authorList>
            <person name="Roach M.J.R."/>
        </authorList>
    </citation>
    <scope>NUCLEOTIDE SEQUENCE</scope>
    <source>
        <strain evidence="13">CBS 1945</strain>
    </source>
</reference>
<dbReference type="GO" id="GO:0007032">
    <property type="term" value="P:endosome organization"/>
    <property type="evidence" value="ECO:0007669"/>
    <property type="project" value="TreeGrafter"/>
</dbReference>
<dbReference type="GO" id="GO:0000329">
    <property type="term" value="C:fungal-type vacuole membrane"/>
    <property type="evidence" value="ECO:0007669"/>
    <property type="project" value="UniProtKB-UniRule"/>
</dbReference>
<evidence type="ECO:0000313" key="13">
    <source>
        <dbReference type="EMBL" id="QPG75431.1"/>
    </source>
</evidence>
<organism evidence="13 14">
    <name type="scientific">Eeniella nana</name>
    <name type="common">Yeast</name>
    <name type="synonym">Brettanomyces nanus</name>
    <dbReference type="NCBI Taxonomy" id="13502"/>
    <lineage>
        <taxon>Eukaryota</taxon>
        <taxon>Fungi</taxon>
        <taxon>Dikarya</taxon>
        <taxon>Ascomycota</taxon>
        <taxon>Saccharomycotina</taxon>
        <taxon>Pichiomycetes</taxon>
        <taxon>Pichiales</taxon>
        <taxon>Pichiaceae</taxon>
        <taxon>Brettanomyces</taxon>
    </lineage>
</organism>
<dbReference type="RefSeq" id="XP_038778996.1">
    <property type="nucleotide sequence ID" value="XM_038923068.1"/>
</dbReference>
<dbReference type="GO" id="GO:0033263">
    <property type="term" value="C:CORVET complex"/>
    <property type="evidence" value="ECO:0007669"/>
    <property type="project" value="UniProtKB-UniRule"/>
</dbReference>
<keyword evidence="9" id="KW-0808">Transferase</keyword>
<dbReference type="GO" id="GO:0061630">
    <property type="term" value="F:ubiquitin protein ligase activity"/>
    <property type="evidence" value="ECO:0007669"/>
    <property type="project" value="UniProtKB-EC"/>
</dbReference>
<dbReference type="EMBL" id="CP064814">
    <property type="protein sequence ID" value="QPG75431.1"/>
    <property type="molecule type" value="Genomic_DNA"/>
</dbReference>
<dbReference type="InterPro" id="IPR036322">
    <property type="entry name" value="WD40_repeat_dom_sf"/>
</dbReference>
<evidence type="ECO:0000256" key="9">
    <source>
        <dbReference type="PIRNR" id="PIRNR007860"/>
    </source>
</evidence>
<sequence>MSLSSWRKFPFFDCVPIQDPNYGSKEGKALYSDSSVSAICSTPKYLVLASKDALIKFADSSFQLVNSFTAYDPLWTITKMCYIDAGSSNAQMLCSIAETQGQPLTLKLWNINTLLNSDKTKPIDYNSDYLTLCKVTNGVNNYPMTCFASSADFSVLAFGFANGTVILVRGDLLHDRGSRQRIVYESEEPVTGVHFRDDTLLYVTTISKIITVPTSGRNKGKPEKVLEEQQGADINCSDLLIKGGFKTLVVARQESLQFYNSRGRTNNFLLEVSKKRLHAFGDRYLLLVTSTDALFDGSSTFSTYSMMVVDTVGKFLAFSRTIASTAIEVFSLWNDLYVFTSDGVLYRLHEKPILEKLDILVQRDLFPTALKLAGEGEIDDTVVMKIQQQYGDYLYARDEYAEAMEHYVQCVNLGKTSEVIQKYKESSKIPYLTKYLCKLIDLGKSTSDHVTLLFSSYCKLKQDDMIRSFVENTDVNEDFEVINPHRSFDMMAVINLCRQSKYYQLAAFIAKKFNLPSVVVDIQLNDLKSPKNTMKYIKGLAIDDLLRVLLSNVKSLLDKLPNDTTQLLIEVFTGLYKPDPSFDIDQVSIYSAGNSSSKSSESPILNSYRQFVAFMNSGSKEDGSNSTLLSQDKPPTYLPPRPKIIFQHFVNHPNELVIFLEACIESYEKFGGNEKDKKDIMTALYEMYLTLALDSQSPDEKDQWESKAKGLLKTIQNENGWTLEEKTGLLLLSSVSEFNEGEILIREAADESSEGFGLDLFRSAVMSEHYNQSYNIIERFGEKEPDLYRLGLSIYTSDEVVYKTIGEERIITLIKKLESAKLMTPLELIKQLSLNSNGFVKLGLVKQYLLSYIKRQKLEINNNAKLIEFYKKDSKKIEKDVDNLIHKNQTVNQTKCASCGQPLSFPIVHFKCSHSFHEHCLLTSNGQQQDGVGDSNYIVCPRCSSELDAMTVLKKQQEEVGNNNDLFKASLEGSSDRFKVMMGFLGRGAMQPTSIVYEGSEPTTTD</sequence>
<evidence type="ECO:0000256" key="1">
    <source>
        <dbReference type="ARBA" id="ARBA00007070"/>
    </source>
</evidence>
<dbReference type="EC" id="2.3.2.27" evidence="9"/>
<dbReference type="Pfam" id="PF23356">
    <property type="entry name" value="TPR_PEP5_VPS11"/>
    <property type="match status" value="1"/>
</dbReference>
<evidence type="ECO:0000259" key="12">
    <source>
        <dbReference type="PROSITE" id="PS50089"/>
    </source>
</evidence>
<evidence type="ECO:0000256" key="11">
    <source>
        <dbReference type="PROSITE-ProRule" id="PRU01006"/>
    </source>
</evidence>
<dbReference type="GO" id="GO:0030674">
    <property type="term" value="F:protein-macromolecule adaptor activity"/>
    <property type="evidence" value="ECO:0007669"/>
    <property type="project" value="TreeGrafter"/>
</dbReference>
<dbReference type="GO" id="GO:0048284">
    <property type="term" value="P:organelle fusion"/>
    <property type="evidence" value="ECO:0007669"/>
    <property type="project" value="TreeGrafter"/>
</dbReference>
<keyword evidence="9" id="KW-0926">Vacuole</keyword>
<dbReference type="PIRSF" id="PIRSF007860">
    <property type="entry name" value="VPS11"/>
    <property type="match status" value="1"/>
</dbReference>
<comment type="subcellular location">
    <subcellularLocation>
        <location evidence="8">Endomembrane system</location>
        <topology evidence="8">Peripheral membrane protein</topology>
        <orientation evidence="8">Cytoplasmic side</orientation>
    </subcellularLocation>
    <subcellularLocation>
        <location evidence="9">Vacuole membrane</location>
        <topology evidence="9">Peripheral membrane protein</topology>
        <orientation evidence="9">Cytoplasmic side</orientation>
    </subcellularLocation>
</comment>
<name>A0A875S110_EENNA</name>
<protein>
    <recommendedName>
        <fullName evidence="9">E3 ubiquitin-protein ligase PEP5</fullName>
        <ecNumber evidence="9">2.3.2.27</ecNumber>
    </recommendedName>
</protein>
<dbReference type="PANTHER" id="PTHR23323">
    <property type="entry name" value="VACUOLAR PROTEIN SORTING-ASSOCIATED PROTEIN"/>
    <property type="match status" value="1"/>
</dbReference>
<dbReference type="SUPFAM" id="SSF57850">
    <property type="entry name" value="RING/U-box"/>
    <property type="match status" value="1"/>
</dbReference>
<dbReference type="GO" id="GO:0007033">
    <property type="term" value="P:vacuole organization"/>
    <property type="evidence" value="ECO:0007669"/>
    <property type="project" value="TreeGrafter"/>
</dbReference>
<keyword evidence="7 9" id="KW-0472">Membrane</keyword>
<dbReference type="InterPro" id="IPR013083">
    <property type="entry name" value="Znf_RING/FYVE/PHD"/>
</dbReference>
<evidence type="ECO:0000313" key="14">
    <source>
        <dbReference type="Proteomes" id="UP000662931"/>
    </source>
</evidence>
<keyword evidence="14" id="KW-1185">Reference proteome</keyword>
<dbReference type="Pfam" id="PF12451">
    <property type="entry name" value="VPS11_C"/>
    <property type="match status" value="1"/>
</dbReference>
<accession>A0A875S110</accession>
<evidence type="ECO:0000256" key="8">
    <source>
        <dbReference type="ARBA" id="ARBA00029433"/>
    </source>
</evidence>
<dbReference type="Gene3D" id="3.30.40.10">
    <property type="entry name" value="Zinc/RING finger domain, C3HC4 (zinc finger)"/>
    <property type="match status" value="1"/>
</dbReference>
<proteinExistence type="inferred from homology"/>
<dbReference type="GO" id="GO:0006886">
    <property type="term" value="P:intracellular protein transport"/>
    <property type="evidence" value="ECO:0007669"/>
    <property type="project" value="UniProtKB-UniRule"/>
</dbReference>
<evidence type="ECO:0000256" key="6">
    <source>
        <dbReference type="ARBA" id="ARBA00022927"/>
    </source>
</evidence>
<keyword evidence="2 9" id="KW-0813">Transport</keyword>
<evidence type="ECO:0000256" key="2">
    <source>
        <dbReference type="ARBA" id="ARBA00022448"/>
    </source>
</evidence>
<dbReference type="InterPro" id="IPR016528">
    <property type="entry name" value="VPS11"/>
</dbReference>
<evidence type="ECO:0000256" key="4">
    <source>
        <dbReference type="ARBA" id="ARBA00022771"/>
    </source>
</evidence>
<gene>
    <name evidence="13" type="ORF">FOA43_002785</name>
</gene>
<feature type="repeat" description="CHCR" evidence="11">
    <location>
        <begin position="407"/>
        <end position="565"/>
    </location>
</feature>
<comment type="subunit">
    <text evidence="9">Component of the homotypic vacuole fusion and vacuole protein sorting (HOPS) complex. Component of the class C core vacuole/endosome tethering (CORVET) complex.</text>
</comment>
<dbReference type="InterPro" id="IPR024763">
    <property type="entry name" value="VPS11_C"/>
</dbReference>
<dbReference type="InterPro" id="IPR000547">
    <property type="entry name" value="Clathrin_H-chain/VPS_repeat"/>
</dbReference>
<dbReference type="PANTHER" id="PTHR23323:SF24">
    <property type="entry name" value="VACUOLAR PROTEIN SORTING-ASSOCIATED PROTEIN 11 HOMOLOG"/>
    <property type="match status" value="1"/>
</dbReference>
<dbReference type="CDD" id="cd16688">
    <property type="entry name" value="RING-H2_Vps11"/>
    <property type="match status" value="1"/>
</dbReference>
<dbReference type="KEGG" id="bnn:FOA43_002785"/>
<dbReference type="PROSITE" id="PS50236">
    <property type="entry name" value="CHCR"/>
    <property type="match status" value="1"/>
</dbReference>
<dbReference type="AlphaFoldDB" id="A0A875S110"/>
<dbReference type="InterPro" id="IPR015943">
    <property type="entry name" value="WD40/YVTN_repeat-like_dom_sf"/>
</dbReference>
<feature type="domain" description="RING-type" evidence="12">
    <location>
        <begin position="896"/>
        <end position="944"/>
    </location>
</feature>
<dbReference type="PROSITE" id="PS50089">
    <property type="entry name" value="ZF_RING_2"/>
    <property type="match status" value="1"/>
</dbReference>
<dbReference type="InterPro" id="IPR001841">
    <property type="entry name" value="Znf_RING"/>
</dbReference>